<dbReference type="Pfam" id="PF02463">
    <property type="entry name" value="SMC_N"/>
    <property type="match status" value="2"/>
</dbReference>
<evidence type="ECO:0000313" key="3">
    <source>
        <dbReference type="EMBL" id="CAF3035971.1"/>
    </source>
</evidence>
<evidence type="ECO:0000256" key="2">
    <source>
        <dbReference type="SAM" id="Coils"/>
    </source>
</evidence>
<sequence length="1250" mass="144737">MTILDGKMNDGFANTIMPNKCCVPKCSSGYDGKTAIASDLCLKCGDEKFLTNVHWWRTVDSIEFYCLSELSSDFVEIEFSVMINSDLTFNLYHKNVIIDRSCVNHLTTNKKITLVILLQNILAHMKSFPFPLIIDMINHLIDEVEKKKTWKMTWIESLEISGFKSYSESPTILTFSEGLNAIVGSNGSGKSNILWAIDLLFQPRTMSSKVRQSIFHQSAAQANKTHISGYVLMTLNNSSQGFSISIGEGPYQKKDYRNLIENALNHVFIRQGEVCKFALMSSGERFQAIKTYCGIDHFDYIWGLINKRMNHIIKSSELVEEELCEFDKCLLDCEKEIQALNRHKDLVKQIDALSYIMNARNLEHYKNKVNVIADEISEQINENRYANCSEELKVHEENLQGFCRKQNLLREDIIALNQDFNNELSHYERLKCELSDLEEEYPEHLNDIKMRLDKQEDRVNEDMTDFEVHQGLQDEGLNIMISKTQNKEEWSQKEIDKLSKSIHEKKEWILIHEKEVEKTKANLEDLENKRTIFLQDLTAIESPISNLLYEYEEVSREHTDLMRQLTNRRMFLIDLKDDFWLCEESIKSRYSMRSLIMGISSMKKIYEELLESKSSLLDGFYGLLIDCLDHQENIVQSVSAVARTRLFYHVVSHLSIADKLLKLFKERNYQGEVYFISLDNLKSSVKIKDNEYDPTSARPLMSEMRFSPKEVEPAMKYVFGKWLLVRDINSTHIHFHRRISVVTLEGDTFYGNGVISGGFRRLGQDNTTLYLKVTEKSEAMYKTEDEIWELERNSHGLQSKMNVFCKDIESSKLSNSSRDMKHDQIISDLKVIDIEIQYSKEDLEKTSEALIRTKIDLQKYSEQKKLYLDRTSVLFNKMKSPSFIKNLKLKRTKYVESHGELRNIIQEKKDLECKVNFCTKAEEELINKLQNETRVKELIQKKSKGLESLREYLTRIKGDRSKVRKQIAELDIQINDMKEIIKTKSDILSTLNEENDIVDTLFFKKRHYESEISKLQDQTQYFEGNSNKYLTYYKNLNMSHCLQRMRALKKEQNKLGSSTSFCTAYEVQECTNKANGMKDKFSAISFGTCRQIDLIEILDSSRREIIDHTVEEVEKYFGDVFRFLAGNSSEGKIRTGRNPEGTIQDLDVLVSFIDGGELSGSNIDHLSVGQKTVVALSFIFSMQNCNPAGLYIMDEVDAALDPDIRRNLSIKELVEHADRCIRVQDNNGISQIQTIPLNEAIDFVSGSLSQ</sequence>
<dbReference type="GO" id="GO:0051276">
    <property type="term" value="P:chromosome organization"/>
    <property type="evidence" value="ECO:0007669"/>
    <property type="project" value="InterPro"/>
</dbReference>
<feature type="coiled-coil region" evidence="2">
    <location>
        <begin position="509"/>
        <end position="536"/>
    </location>
</feature>
<dbReference type="SUPFAM" id="SSF52540">
    <property type="entry name" value="P-loop containing nucleoside triphosphate hydrolases"/>
    <property type="match status" value="1"/>
</dbReference>
<dbReference type="SMART" id="SM00968">
    <property type="entry name" value="SMC_hinge"/>
    <property type="match status" value="1"/>
</dbReference>
<dbReference type="AlphaFoldDB" id="A0A7R8HDT1"/>
<accession>A0A7R8HDT1</accession>
<organism evidence="3 4">
    <name type="scientific">Lepeophtheirus salmonis</name>
    <name type="common">Salmon louse</name>
    <name type="synonym">Caligus salmonis</name>
    <dbReference type="NCBI Taxonomy" id="72036"/>
    <lineage>
        <taxon>Eukaryota</taxon>
        <taxon>Metazoa</taxon>
        <taxon>Ecdysozoa</taxon>
        <taxon>Arthropoda</taxon>
        <taxon>Crustacea</taxon>
        <taxon>Multicrustacea</taxon>
        <taxon>Hexanauplia</taxon>
        <taxon>Copepoda</taxon>
        <taxon>Siphonostomatoida</taxon>
        <taxon>Caligidae</taxon>
        <taxon>Lepeophtheirus</taxon>
    </lineage>
</organism>
<dbReference type="InterPro" id="IPR027417">
    <property type="entry name" value="P-loop_NTPase"/>
</dbReference>
<dbReference type="Gene3D" id="3.40.50.300">
    <property type="entry name" value="P-loop containing nucleotide triphosphate hydrolases"/>
    <property type="match status" value="2"/>
</dbReference>
<dbReference type="InterPro" id="IPR003395">
    <property type="entry name" value="RecF/RecN/SMC_N"/>
</dbReference>
<dbReference type="GO" id="GO:0005694">
    <property type="term" value="C:chromosome"/>
    <property type="evidence" value="ECO:0007669"/>
    <property type="project" value="InterPro"/>
</dbReference>
<dbReference type="InterPro" id="IPR010935">
    <property type="entry name" value="SMC_hinge"/>
</dbReference>
<dbReference type="GO" id="GO:0005524">
    <property type="term" value="F:ATP binding"/>
    <property type="evidence" value="ECO:0007669"/>
    <property type="project" value="InterPro"/>
</dbReference>
<proteinExistence type="predicted"/>
<protein>
    <submittedName>
        <fullName evidence="3">(salmon louse) hypothetical protein</fullName>
    </submittedName>
</protein>
<evidence type="ECO:0000256" key="1">
    <source>
        <dbReference type="ARBA" id="ARBA00023054"/>
    </source>
</evidence>
<dbReference type="Gene3D" id="3.30.70.1620">
    <property type="match status" value="1"/>
</dbReference>
<dbReference type="EMBL" id="HG994588">
    <property type="protein sequence ID" value="CAF3035971.1"/>
    <property type="molecule type" value="Genomic_DNA"/>
</dbReference>
<dbReference type="OrthoDB" id="431497at2759"/>
<name>A0A7R8HDT1_LEPSM</name>
<dbReference type="Gene3D" id="1.20.1060.20">
    <property type="match status" value="1"/>
</dbReference>
<evidence type="ECO:0000313" key="4">
    <source>
        <dbReference type="Proteomes" id="UP000675881"/>
    </source>
</evidence>
<dbReference type="Pfam" id="PF06470">
    <property type="entry name" value="SMC_hinge"/>
    <property type="match status" value="1"/>
</dbReference>
<gene>
    <name evidence="3" type="ORF">LSAA_15097</name>
</gene>
<dbReference type="PANTHER" id="PTHR43977">
    <property type="entry name" value="STRUCTURAL MAINTENANCE OF CHROMOSOMES PROTEIN 3"/>
    <property type="match status" value="1"/>
</dbReference>
<dbReference type="SUPFAM" id="SSF75553">
    <property type="entry name" value="Smc hinge domain"/>
    <property type="match status" value="1"/>
</dbReference>
<feature type="coiled-coil region" evidence="2">
    <location>
        <begin position="420"/>
        <end position="447"/>
    </location>
</feature>
<reference evidence="3" key="1">
    <citation type="submission" date="2021-02" db="EMBL/GenBank/DDBJ databases">
        <authorList>
            <person name="Bekaert M."/>
        </authorList>
    </citation>
    <scope>NUCLEOTIDE SEQUENCE</scope>
    <source>
        <strain evidence="3">IoA-00</strain>
    </source>
</reference>
<dbReference type="Proteomes" id="UP000675881">
    <property type="component" value="Chromosome 9"/>
</dbReference>
<keyword evidence="4" id="KW-1185">Reference proteome</keyword>
<keyword evidence="1 2" id="KW-0175">Coiled coil</keyword>
<dbReference type="InterPro" id="IPR036277">
    <property type="entry name" value="SMC_hinge_sf"/>
</dbReference>